<dbReference type="Proteomes" id="UP000749559">
    <property type="component" value="Unassembled WGS sequence"/>
</dbReference>
<dbReference type="Pfam" id="PF00084">
    <property type="entry name" value="Sushi"/>
    <property type="match status" value="2"/>
</dbReference>
<dbReference type="InterPro" id="IPR000742">
    <property type="entry name" value="EGF"/>
</dbReference>
<evidence type="ECO:0000256" key="2">
    <source>
        <dbReference type="PROSITE-ProRule" id="PRU00302"/>
    </source>
</evidence>
<dbReference type="Gene3D" id="2.10.25.10">
    <property type="entry name" value="Laminin"/>
    <property type="match status" value="1"/>
</dbReference>
<dbReference type="SUPFAM" id="SSF51445">
    <property type="entry name" value="(Trans)glycosidases"/>
    <property type="match status" value="1"/>
</dbReference>
<keyword evidence="1" id="KW-0245">EGF-like domain</keyword>
<evidence type="ECO:0000313" key="3">
    <source>
        <dbReference type="EMBL" id="CAH1796084.1"/>
    </source>
</evidence>
<dbReference type="Pfam" id="PF00008">
    <property type="entry name" value="EGF"/>
    <property type="match status" value="1"/>
</dbReference>
<dbReference type="Gene3D" id="2.10.70.10">
    <property type="entry name" value="Complement Module, domain 1"/>
    <property type="match status" value="2"/>
</dbReference>
<keyword evidence="2" id="KW-0768">Sushi</keyword>
<dbReference type="SUPFAM" id="SSF57196">
    <property type="entry name" value="EGF/Laminin"/>
    <property type="match status" value="1"/>
</dbReference>
<protein>
    <submittedName>
        <fullName evidence="3">Uncharacterized protein</fullName>
    </submittedName>
</protein>
<feature type="disulfide bond" evidence="2">
    <location>
        <begin position="179"/>
        <end position="206"/>
    </location>
</feature>
<keyword evidence="2" id="KW-1015">Disulfide bond</keyword>
<comment type="caution">
    <text evidence="1">Lacks conserved residue(s) required for the propagation of feature annotation.</text>
</comment>
<dbReference type="PROSITE" id="PS50923">
    <property type="entry name" value="SUSHI"/>
    <property type="match status" value="2"/>
</dbReference>
<dbReference type="EMBL" id="CAIIXF020000010">
    <property type="protein sequence ID" value="CAH1796084.1"/>
    <property type="molecule type" value="Genomic_DNA"/>
</dbReference>
<dbReference type="InterPro" id="IPR024655">
    <property type="entry name" value="Asl1_glyco_hydro_catalytic"/>
</dbReference>
<gene>
    <name evidence="3" type="ORF">OFUS_LOCUS20535</name>
</gene>
<keyword evidence="4" id="KW-1185">Reference proteome</keyword>
<organism evidence="3 4">
    <name type="scientific">Owenia fusiformis</name>
    <name type="common">Polychaete worm</name>
    <dbReference type="NCBI Taxonomy" id="6347"/>
    <lineage>
        <taxon>Eukaryota</taxon>
        <taxon>Metazoa</taxon>
        <taxon>Spiralia</taxon>
        <taxon>Lophotrochozoa</taxon>
        <taxon>Annelida</taxon>
        <taxon>Polychaeta</taxon>
        <taxon>Sedentaria</taxon>
        <taxon>Canalipalpata</taxon>
        <taxon>Sabellida</taxon>
        <taxon>Oweniida</taxon>
        <taxon>Oweniidae</taxon>
        <taxon>Owenia</taxon>
    </lineage>
</organism>
<dbReference type="PANTHER" id="PTHR34154">
    <property type="entry name" value="ALKALI-SENSITIVE LINKAGE PROTEIN 1"/>
    <property type="match status" value="1"/>
</dbReference>
<dbReference type="GO" id="GO:0071966">
    <property type="term" value="P:fungal-type cell wall polysaccharide metabolic process"/>
    <property type="evidence" value="ECO:0007669"/>
    <property type="project" value="TreeGrafter"/>
</dbReference>
<dbReference type="InterPro" id="IPR000436">
    <property type="entry name" value="Sushi_SCR_CCP_dom"/>
</dbReference>
<dbReference type="InterPro" id="IPR035976">
    <property type="entry name" value="Sushi/SCR/CCP_sf"/>
</dbReference>
<sequence length="526" mass="59537">MRIPSYALIVGTLAIVIQTVSGRCPSLGKWTKKSNNGEISYSKPPASGKAKKAEYDTDVKVTYTCIDGYELYPKPKNGKGVRKCHKQGYWTEVDYACISKEGLLDDTLETKEEKRVRNGKLATKYAPPPVRQSDRERGRGKDKVIIGGFGSGPCGSPPVVPNGVIAWAADDRSAVRYACASGYRMEGYELVVCEMKSWSPRNAPTCKAMQPCKKNMCLNGGTCWENPTIKEGFECECPDGHFKGLRCEATKSSTKKGLAVSLSRMEDCRDFEVFKDIKWWYDWSLTAKETKGKIIQKLNGKECKPSDLTNLGERVPMIFTLHYGDEASNLKQNLMNKEPGESNHVLGYNEPNHKNQANVGAVEAAMMWMMKVVQPAKEGGRKLVTPSASICGTDESRCTSTVLQWFNMFMDMCIGCEFDYLATHYFGCNASYVMYYLEKLHDQYNLDIWLTELSCPREDDPDVQLQFMKEILPKLEAAPWINRYAWYTWRLSHKDTYIKKGASLLHERASQLTKLGRYYDNYEPHI</sequence>
<dbReference type="SUPFAM" id="SSF57535">
    <property type="entry name" value="Complement control module/SCR domain"/>
    <property type="match status" value="2"/>
</dbReference>
<dbReference type="SMART" id="SM00181">
    <property type="entry name" value="EGF"/>
    <property type="match status" value="1"/>
</dbReference>
<evidence type="ECO:0000256" key="1">
    <source>
        <dbReference type="PROSITE-ProRule" id="PRU00076"/>
    </source>
</evidence>
<dbReference type="PANTHER" id="PTHR34154:SF3">
    <property type="entry name" value="ALKALI-SENSITIVE LINKAGE PROTEIN 1"/>
    <property type="match status" value="1"/>
</dbReference>
<accession>A0A8J1XT83</accession>
<evidence type="ECO:0000313" key="4">
    <source>
        <dbReference type="Proteomes" id="UP000749559"/>
    </source>
</evidence>
<name>A0A8J1XT83_OWEFU</name>
<comment type="caution">
    <text evidence="3">The sequence shown here is derived from an EMBL/GenBank/DDBJ whole genome shotgun (WGS) entry which is preliminary data.</text>
</comment>
<dbReference type="PROSITE" id="PS50026">
    <property type="entry name" value="EGF_3"/>
    <property type="match status" value="1"/>
</dbReference>
<dbReference type="CDD" id="cd00054">
    <property type="entry name" value="EGF_CA"/>
    <property type="match status" value="1"/>
</dbReference>
<dbReference type="InterPro" id="IPR053183">
    <property type="entry name" value="ASL1"/>
</dbReference>
<dbReference type="Pfam" id="PF11790">
    <property type="entry name" value="Glyco_hydro_cc"/>
    <property type="match status" value="1"/>
</dbReference>
<dbReference type="SMART" id="SM00032">
    <property type="entry name" value="CCP"/>
    <property type="match status" value="2"/>
</dbReference>
<dbReference type="AlphaFoldDB" id="A0A8J1XT83"/>
<dbReference type="InterPro" id="IPR017853">
    <property type="entry name" value="GH"/>
</dbReference>
<dbReference type="OrthoDB" id="43654at2759"/>
<proteinExistence type="predicted"/>
<reference evidence="3" key="1">
    <citation type="submission" date="2022-03" db="EMBL/GenBank/DDBJ databases">
        <authorList>
            <person name="Martin C."/>
        </authorList>
    </citation>
    <scope>NUCLEOTIDE SEQUENCE</scope>
</reference>
<dbReference type="CDD" id="cd00033">
    <property type="entry name" value="CCP"/>
    <property type="match status" value="1"/>
</dbReference>